<dbReference type="WBParaSite" id="JU765_v2.g13063.t1">
    <property type="protein sequence ID" value="JU765_v2.g13063.t1"/>
    <property type="gene ID" value="JU765_v2.g13063"/>
</dbReference>
<organism evidence="1 2">
    <name type="scientific">Panagrolaimus sp. JU765</name>
    <dbReference type="NCBI Taxonomy" id="591449"/>
    <lineage>
        <taxon>Eukaryota</taxon>
        <taxon>Metazoa</taxon>
        <taxon>Ecdysozoa</taxon>
        <taxon>Nematoda</taxon>
        <taxon>Chromadorea</taxon>
        <taxon>Rhabditida</taxon>
        <taxon>Tylenchina</taxon>
        <taxon>Panagrolaimomorpha</taxon>
        <taxon>Panagrolaimoidea</taxon>
        <taxon>Panagrolaimidae</taxon>
        <taxon>Panagrolaimus</taxon>
    </lineage>
</organism>
<evidence type="ECO:0000313" key="1">
    <source>
        <dbReference type="Proteomes" id="UP000887576"/>
    </source>
</evidence>
<protein>
    <submittedName>
        <fullName evidence="2">Flavin-containing monooxygenase</fullName>
    </submittedName>
</protein>
<sequence>MGKRVAIIGAGASGLPSIRHSLLYGIEPVCFECTEHVGGLWKYNTGSTNVHGQELSCVMKSTVINTSKEMTAFSDFPPPPEFANFMHNTKLYEYFCQYADHFGLKKYIKFKHFVKNVERADNYDQTGQWKVTYLDQNQQEHSEIFDGVLLATGHHAEPYFPPEWPGQSKFKGKIMHAHAYRDHVGLEDKVVAIVGVGNSGGDIAVELGRIAKQVYLVSRRGTWVHNRLVEHGKPFDIVLFCRWVLMVRNLVPLWLASKYVEWRSNREFDHVLYGLKPEHGIFAAHPTVNDDLPNRLANGTVIVTPNIREFNENGLIFENGKKVDKVDVVILSTGYSFGFKAAENGKLIPTEENEVTLYKYMYPPNLSKHNTLAVIGCIQPLGSIMPISEMQVRVFFEAFTKKVQLPTEEEMLNDINQKKYAMRHTFVHTRRHTIQVDYANFMDELADLINCKPSITEYAFTDPQLALKLLEAPVLPYTYRLKGPHPWEGARRAIFDFEKRVKEGFIPLGGVPQRPQQSMLTTYVSYALALIVFVLSIWGFYH</sequence>
<evidence type="ECO:0000313" key="2">
    <source>
        <dbReference type="WBParaSite" id="JU765_v2.g13063.t1"/>
    </source>
</evidence>
<reference evidence="2" key="1">
    <citation type="submission" date="2022-11" db="UniProtKB">
        <authorList>
            <consortium name="WormBaseParasite"/>
        </authorList>
    </citation>
    <scope>IDENTIFICATION</scope>
</reference>
<dbReference type="Proteomes" id="UP000887576">
    <property type="component" value="Unplaced"/>
</dbReference>
<name>A0AC34Q571_9BILA</name>
<proteinExistence type="predicted"/>
<accession>A0AC34Q571</accession>